<reference evidence="3" key="2">
    <citation type="journal article" date="2016" name="Fungal Biol.">
        <title>Ochratoxin A production by Penicillium thymicola.</title>
        <authorList>
            <person name="Nguyen H.D.T."/>
            <person name="McMullin D.R."/>
            <person name="Ponomareva E."/>
            <person name="Riley R."/>
            <person name="Pomraning K.R."/>
            <person name="Baker S.E."/>
            <person name="Seifert K.A."/>
        </authorList>
    </citation>
    <scope>NUCLEOTIDE SEQUENCE</scope>
    <source>
        <strain evidence="3">DAOM 180753</strain>
    </source>
</reference>
<feature type="transmembrane region" description="Helical" evidence="2">
    <location>
        <begin position="217"/>
        <end position="236"/>
    </location>
</feature>
<dbReference type="PANTHER" id="PTHR35043:SF7">
    <property type="entry name" value="TRANSCRIPTION FACTOR DOMAIN-CONTAINING PROTEIN"/>
    <property type="match status" value="1"/>
</dbReference>
<feature type="transmembrane region" description="Helical" evidence="2">
    <location>
        <begin position="359"/>
        <end position="377"/>
    </location>
</feature>
<proteinExistence type="predicted"/>
<dbReference type="EMBL" id="LACB01000302">
    <property type="protein sequence ID" value="KAJ9484922.1"/>
    <property type="molecule type" value="Genomic_DNA"/>
</dbReference>
<feature type="transmembrane region" description="Helical" evidence="2">
    <location>
        <begin position="389"/>
        <end position="408"/>
    </location>
</feature>
<evidence type="ECO:0000313" key="4">
    <source>
        <dbReference type="Proteomes" id="UP001227192"/>
    </source>
</evidence>
<feature type="transmembrane region" description="Helical" evidence="2">
    <location>
        <begin position="192"/>
        <end position="211"/>
    </location>
</feature>
<feature type="transmembrane region" description="Helical" evidence="2">
    <location>
        <begin position="54"/>
        <end position="72"/>
    </location>
</feature>
<gene>
    <name evidence="3" type="ORF">VN97_g8435</name>
</gene>
<evidence type="ECO:0000256" key="2">
    <source>
        <dbReference type="SAM" id="Phobius"/>
    </source>
</evidence>
<dbReference type="AlphaFoldDB" id="A0AAI9TD62"/>
<feature type="transmembrane region" description="Helical" evidence="2">
    <location>
        <begin position="428"/>
        <end position="448"/>
    </location>
</feature>
<evidence type="ECO:0000313" key="3">
    <source>
        <dbReference type="EMBL" id="KAJ9484922.1"/>
    </source>
</evidence>
<keyword evidence="4" id="KW-1185">Reference proteome</keyword>
<comment type="caution">
    <text evidence="3">The sequence shown here is derived from an EMBL/GenBank/DDBJ whole genome shotgun (WGS) entry which is preliminary data.</text>
</comment>
<keyword evidence="2" id="KW-0472">Membrane</keyword>
<organism evidence="3 4">
    <name type="scientific">Penicillium thymicola</name>
    <dbReference type="NCBI Taxonomy" id="293382"/>
    <lineage>
        <taxon>Eukaryota</taxon>
        <taxon>Fungi</taxon>
        <taxon>Dikarya</taxon>
        <taxon>Ascomycota</taxon>
        <taxon>Pezizomycotina</taxon>
        <taxon>Eurotiomycetes</taxon>
        <taxon>Eurotiomycetidae</taxon>
        <taxon>Eurotiales</taxon>
        <taxon>Aspergillaceae</taxon>
        <taxon>Penicillium</taxon>
    </lineage>
</organism>
<keyword evidence="2" id="KW-0812">Transmembrane</keyword>
<dbReference type="PANTHER" id="PTHR35043">
    <property type="entry name" value="TRANSCRIPTION FACTOR DOMAIN-CONTAINING PROTEIN"/>
    <property type="match status" value="1"/>
</dbReference>
<name>A0AAI9TD62_PENTH</name>
<protein>
    <submittedName>
        <fullName evidence="3">Uncharacterized protein</fullName>
    </submittedName>
</protein>
<keyword evidence="2" id="KW-1133">Transmembrane helix</keyword>
<feature type="region of interest" description="Disordered" evidence="1">
    <location>
        <begin position="312"/>
        <end position="336"/>
    </location>
</feature>
<dbReference type="Proteomes" id="UP001227192">
    <property type="component" value="Unassembled WGS sequence"/>
</dbReference>
<accession>A0AAI9TD62</accession>
<sequence>MSSPDSNRIASTRTCFQFTGASMSNQTCPSCSLSSSEHKELVGWVWDNPGRGTISLITTCLATIFLCTWVVIHPRVYKRESYANLHKVALFLKTIFAPEFIAVEGLQEWAQCRRMQRECLDSTAGQFKLVHAFYISMLALRYQTPNGDRVIWPNQYTWLLQQSLIRWEDHPSWGLSLDDICDKSKSDNAAKLLALIQVTWFSAQCILRISYHLPLSQLESMTLGYIPLFIVTYFFWWNKPKDIRSPSLVVLPEMSLEQFHFFESMAVSNKFDNEGMKDQTSYWNIWHLTPRVFEKVEADRLVQEAQTKALKDPNQNPITEQPHEPTINASKMRDLDDPHKTRKDIVVSHWDPDLYRSRIWPLACLFGISFGALHLVSWNTMFPSTVELWLWRVSAFVSIVSMFIFMHFEKVVLRWDGVLTLFSLSSPVFYLLSRIVMIAEVFAALRAADSAIYDTYEYSVYWLPFL</sequence>
<reference evidence="3" key="1">
    <citation type="submission" date="2015-06" db="EMBL/GenBank/DDBJ databases">
        <authorList>
            <person name="Nguyen H."/>
        </authorList>
    </citation>
    <scope>NUCLEOTIDE SEQUENCE</scope>
    <source>
        <strain evidence="3">DAOM 180753</strain>
    </source>
</reference>
<evidence type="ECO:0000256" key="1">
    <source>
        <dbReference type="SAM" id="MobiDB-lite"/>
    </source>
</evidence>